<sequence>MRLLTTVTAMTLWASAALAETVTTPPFIEAVHPMNGDVLGVAIGPGGPGVEFSSTETNGGLYRLGQTTVQIPMSDGKGLRNPTGLTVADGMIYLVDGNEILAVTAEGDVLWRVADGREGVFLWNIELAADGRLLVSDFGNGRFVSVNRTDGAISDFAPGLHLPTLARFTVAADAIWAITWGSDADFDSTLYRVSQNGSEWKADAVTSGFGNAEAVALQGESILVGGYRGHETAPAARLIRVDPATGTVAGLTMGGDTQGISDIMIDGDTVYLTFPPDAKYSRFPTADLK</sequence>
<dbReference type="InterPro" id="IPR011042">
    <property type="entry name" value="6-blade_b-propeller_TolB-like"/>
</dbReference>
<dbReference type="SUPFAM" id="SSF101898">
    <property type="entry name" value="NHL repeat"/>
    <property type="match status" value="1"/>
</dbReference>
<dbReference type="EMBL" id="LSRP01000132">
    <property type="protein sequence ID" value="OJF90853.1"/>
    <property type="molecule type" value="Genomic_DNA"/>
</dbReference>
<dbReference type="AlphaFoldDB" id="A0A657LN31"/>
<keyword evidence="3" id="KW-1185">Reference proteome</keyword>
<dbReference type="RefSeq" id="WP_071835422.1">
    <property type="nucleotide sequence ID" value="NZ_LSRP01000132.1"/>
</dbReference>
<comment type="caution">
    <text evidence="2">The sequence shown here is derived from an EMBL/GenBank/DDBJ whole genome shotgun (WGS) entry which is preliminary data.</text>
</comment>
<dbReference type="Proteomes" id="UP000182661">
    <property type="component" value="Unassembled WGS sequence"/>
</dbReference>
<dbReference type="Gene3D" id="2.120.10.30">
    <property type="entry name" value="TolB, C-terminal domain"/>
    <property type="match status" value="1"/>
</dbReference>
<reference evidence="2 3" key="1">
    <citation type="submission" date="2016-02" db="EMBL/GenBank/DDBJ databases">
        <title>Genome sequencing of a beta-galactosidase producing bacteria Rhizobium sp. 59.</title>
        <authorList>
            <person name="Wang D."/>
            <person name="Kot W."/>
            <person name="Qin Y."/>
            <person name="Hansen L."/>
            <person name="Naqvi K."/>
            <person name="Rensing C."/>
        </authorList>
    </citation>
    <scope>NUCLEOTIDE SEQUENCE [LARGE SCALE GENOMIC DNA]</scope>
    <source>
        <strain evidence="2 3">59</strain>
    </source>
</reference>
<feature type="chain" id="PRO_5024887920" description="SMP-30/Gluconolactonase/LRE-like region domain-containing protein" evidence="1">
    <location>
        <begin position="20"/>
        <end position="289"/>
    </location>
</feature>
<accession>A0A657LN31</accession>
<evidence type="ECO:0000313" key="2">
    <source>
        <dbReference type="EMBL" id="OJF90853.1"/>
    </source>
</evidence>
<keyword evidence="1" id="KW-0732">Signal</keyword>
<evidence type="ECO:0008006" key="4">
    <source>
        <dbReference type="Google" id="ProtNLM"/>
    </source>
</evidence>
<protein>
    <recommendedName>
        <fullName evidence="4">SMP-30/Gluconolactonase/LRE-like region domain-containing protein</fullName>
    </recommendedName>
</protein>
<dbReference type="OrthoDB" id="8192299at2"/>
<organism evidence="2 3">
    <name type="scientific">Pararhizobium antarcticum</name>
    <dbReference type="NCBI Taxonomy" id="1798805"/>
    <lineage>
        <taxon>Bacteria</taxon>
        <taxon>Pseudomonadati</taxon>
        <taxon>Pseudomonadota</taxon>
        <taxon>Alphaproteobacteria</taxon>
        <taxon>Hyphomicrobiales</taxon>
        <taxon>Rhizobiaceae</taxon>
        <taxon>Rhizobium/Agrobacterium group</taxon>
        <taxon>Pararhizobium</taxon>
    </lineage>
</organism>
<gene>
    <name evidence="2" type="ORF">AX760_23735</name>
</gene>
<proteinExistence type="predicted"/>
<name>A0A657LN31_9HYPH</name>
<feature type="signal peptide" evidence="1">
    <location>
        <begin position="1"/>
        <end position="19"/>
    </location>
</feature>
<evidence type="ECO:0000313" key="3">
    <source>
        <dbReference type="Proteomes" id="UP000182661"/>
    </source>
</evidence>
<evidence type="ECO:0000256" key="1">
    <source>
        <dbReference type="SAM" id="SignalP"/>
    </source>
</evidence>